<accession>A0AB39SMS0</accession>
<name>A0AB39SMS0_9ACTN</name>
<dbReference type="EMBL" id="CP163440">
    <property type="protein sequence ID" value="XDQ68429.1"/>
    <property type="molecule type" value="Genomic_DNA"/>
</dbReference>
<sequence>MIKDLAGLACAAEMRLALAGIDWDVIKVSRFLGLRAIENMSDPGAITVDPYPAAPSLYFFVPVGAAAGWRMPQTMAFGRGMTVLLPPDHKEAPPGPFWLIQRSHGLTQAAELRRELEAAWGPSATSDDEGGKP</sequence>
<proteinExistence type="predicted"/>
<reference evidence="1" key="1">
    <citation type="submission" date="2024-07" db="EMBL/GenBank/DDBJ databases">
        <authorList>
            <person name="Yu S.T."/>
        </authorList>
    </citation>
    <scope>NUCLEOTIDE SEQUENCE</scope>
    <source>
        <strain evidence="1">R35</strain>
    </source>
</reference>
<protein>
    <submittedName>
        <fullName evidence="1">Uncharacterized protein</fullName>
    </submittedName>
</protein>
<evidence type="ECO:0000313" key="1">
    <source>
        <dbReference type="EMBL" id="XDQ68429.1"/>
    </source>
</evidence>
<organism evidence="1">
    <name type="scientific">Streptomyces sp. R35</name>
    <dbReference type="NCBI Taxonomy" id="3238630"/>
    <lineage>
        <taxon>Bacteria</taxon>
        <taxon>Bacillati</taxon>
        <taxon>Actinomycetota</taxon>
        <taxon>Actinomycetes</taxon>
        <taxon>Kitasatosporales</taxon>
        <taxon>Streptomycetaceae</taxon>
        <taxon>Streptomyces</taxon>
    </lineage>
</organism>
<dbReference type="AlphaFoldDB" id="A0AB39SMS0"/>
<gene>
    <name evidence="1" type="ORF">AB5J50_50705</name>
</gene>
<dbReference type="RefSeq" id="WP_369265240.1">
    <property type="nucleotide sequence ID" value="NZ_CP163440.1"/>
</dbReference>